<sequence>MSFTAKLRFPVTPDRISNTGFLEMSWKDHLTEENLFCTVPIGVLETYRRLIESHVLQCEKTGNSMQEEVETSACDAVADFESQSNAFEEDEGETSKYDITVVFEDSKSSRFVPTKRKHLENAYVSRSYEAVSDSSLMHCMENKAMM</sequence>
<dbReference type="PANTHER" id="PTHR46774">
    <property type="entry name" value="CHROMATIN MODIFICATION-RELATED PROTEIN EAF1 A-RELATED"/>
    <property type="match status" value="1"/>
</dbReference>
<name>A0A8S0UG37_OLEEU</name>
<dbReference type="Gramene" id="OE9A015653T1">
    <property type="protein sequence ID" value="OE9A015653C1"/>
    <property type="gene ID" value="OE9A015653"/>
</dbReference>
<dbReference type="Proteomes" id="UP000594638">
    <property type="component" value="Unassembled WGS sequence"/>
</dbReference>
<protein>
    <submittedName>
        <fullName evidence="1">Uncharacterized protein</fullName>
    </submittedName>
</protein>
<reference evidence="1 2" key="1">
    <citation type="submission" date="2019-12" db="EMBL/GenBank/DDBJ databases">
        <authorList>
            <person name="Alioto T."/>
            <person name="Alioto T."/>
            <person name="Gomez Garrido J."/>
        </authorList>
    </citation>
    <scope>NUCLEOTIDE SEQUENCE [LARGE SCALE GENOMIC DNA]</scope>
</reference>
<dbReference type="GO" id="GO:0035267">
    <property type="term" value="C:NuA4 histone acetyltransferase complex"/>
    <property type="evidence" value="ECO:0007669"/>
    <property type="project" value="InterPro"/>
</dbReference>
<dbReference type="EMBL" id="CACTIH010007718">
    <property type="protein sequence ID" value="CAA3017601.1"/>
    <property type="molecule type" value="Genomic_DNA"/>
</dbReference>
<dbReference type="AlphaFoldDB" id="A0A8S0UG37"/>
<evidence type="ECO:0000313" key="1">
    <source>
        <dbReference type="EMBL" id="CAA3017601.1"/>
    </source>
</evidence>
<evidence type="ECO:0000313" key="2">
    <source>
        <dbReference type="Proteomes" id="UP000594638"/>
    </source>
</evidence>
<keyword evidence="2" id="KW-1185">Reference proteome</keyword>
<organism evidence="1 2">
    <name type="scientific">Olea europaea subsp. europaea</name>
    <dbReference type="NCBI Taxonomy" id="158383"/>
    <lineage>
        <taxon>Eukaryota</taxon>
        <taxon>Viridiplantae</taxon>
        <taxon>Streptophyta</taxon>
        <taxon>Embryophyta</taxon>
        <taxon>Tracheophyta</taxon>
        <taxon>Spermatophyta</taxon>
        <taxon>Magnoliopsida</taxon>
        <taxon>eudicotyledons</taxon>
        <taxon>Gunneridae</taxon>
        <taxon>Pentapetalae</taxon>
        <taxon>asterids</taxon>
        <taxon>lamiids</taxon>
        <taxon>Lamiales</taxon>
        <taxon>Oleaceae</taxon>
        <taxon>Oleeae</taxon>
        <taxon>Olea</taxon>
    </lineage>
</organism>
<accession>A0A8S0UG37</accession>
<comment type="caution">
    <text evidence="1">The sequence shown here is derived from an EMBL/GenBank/DDBJ whole genome shotgun (WGS) entry which is preliminary data.</text>
</comment>
<dbReference type="OrthoDB" id="372624at2759"/>
<dbReference type="InterPro" id="IPR044798">
    <property type="entry name" value="EAF1A/B"/>
</dbReference>
<gene>
    <name evidence="1" type="ORF">OLEA9_A015653</name>
</gene>
<proteinExistence type="predicted"/>
<dbReference type="PANTHER" id="PTHR46774:SF3">
    <property type="entry name" value="CHROMATIN MODIFICATION-RELATED PROTEIN EAF1 A-RELATED"/>
    <property type="match status" value="1"/>
</dbReference>